<dbReference type="AlphaFoldDB" id="A0A815AC97"/>
<sequence length="94" mass="10313">MDTSMLRSGEGGFFELTTNAKKGSTRVFTSATNKNPQAGSSREVSYKSRGTQQHYLEYVAPGTSKYYFSVLGLDPVNEFDFTPRILDMTGGIIG</sequence>
<dbReference type="Proteomes" id="UP000663864">
    <property type="component" value="Unassembled WGS sequence"/>
</dbReference>
<accession>A0A815AC97</accession>
<gene>
    <name evidence="1" type="ORF">ZHD862_LOCUS25599</name>
</gene>
<protein>
    <submittedName>
        <fullName evidence="1">Uncharacterized protein</fullName>
    </submittedName>
</protein>
<organism evidence="1 2">
    <name type="scientific">Rotaria sordida</name>
    <dbReference type="NCBI Taxonomy" id="392033"/>
    <lineage>
        <taxon>Eukaryota</taxon>
        <taxon>Metazoa</taxon>
        <taxon>Spiralia</taxon>
        <taxon>Gnathifera</taxon>
        <taxon>Rotifera</taxon>
        <taxon>Eurotatoria</taxon>
        <taxon>Bdelloidea</taxon>
        <taxon>Philodinida</taxon>
        <taxon>Philodinidae</taxon>
        <taxon>Rotaria</taxon>
    </lineage>
</organism>
<dbReference type="EMBL" id="CAJNOT010001841">
    <property type="protein sequence ID" value="CAF1255127.1"/>
    <property type="molecule type" value="Genomic_DNA"/>
</dbReference>
<comment type="caution">
    <text evidence="1">The sequence shown here is derived from an EMBL/GenBank/DDBJ whole genome shotgun (WGS) entry which is preliminary data.</text>
</comment>
<proteinExistence type="predicted"/>
<evidence type="ECO:0000313" key="2">
    <source>
        <dbReference type="Proteomes" id="UP000663864"/>
    </source>
</evidence>
<evidence type="ECO:0000313" key="1">
    <source>
        <dbReference type="EMBL" id="CAF1255127.1"/>
    </source>
</evidence>
<name>A0A815AC97_9BILA</name>
<reference evidence="1" key="1">
    <citation type="submission" date="2021-02" db="EMBL/GenBank/DDBJ databases">
        <authorList>
            <person name="Nowell W R."/>
        </authorList>
    </citation>
    <scope>NUCLEOTIDE SEQUENCE</scope>
</reference>